<reference evidence="1" key="1">
    <citation type="submission" date="2024-05" db="EMBL/GenBank/DDBJ databases">
        <title>Planctomycetes of the genus Singulisphaera possess chitinolytic capabilities.</title>
        <authorList>
            <person name="Ivanova A."/>
        </authorList>
    </citation>
    <scope>NUCLEOTIDE SEQUENCE</scope>
    <source>
        <strain evidence="1">Ch08T</strain>
    </source>
</reference>
<organism evidence="1">
    <name type="scientific">Singulisphaera sp. Ch08</name>
    <dbReference type="NCBI Taxonomy" id="3120278"/>
    <lineage>
        <taxon>Bacteria</taxon>
        <taxon>Pseudomonadati</taxon>
        <taxon>Planctomycetota</taxon>
        <taxon>Planctomycetia</taxon>
        <taxon>Isosphaerales</taxon>
        <taxon>Isosphaeraceae</taxon>
        <taxon>Singulisphaera</taxon>
    </lineage>
</organism>
<dbReference type="RefSeq" id="WP_406695229.1">
    <property type="nucleotide sequence ID" value="NZ_CP155447.1"/>
</dbReference>
<name>A0AAU7CBG0_9BACT</name>
<sequence>MKWIAGLCLVAELLVFPGCSRPVGPQTMRVWGDVTYNGQPVEDGSIDFISPEGAAPAQSPIKAGHYDLPAVAGPVAEKSYKVQINALKKSGKTIPNMMGDGEPTMEILVNTIPEKYNVKSALTANISSDSSKNQFDFKLEKPERSK</sequence>
<accession>A0AAU7CBG0</accession>
<protein>
    <recommendedName>
        <fullName evidence="2">Carboxypeptidase regulatory-like domain-containing protein</fullName>
    </recommendedName>
</protein>
<evidence type="ECO:0000313" key="1">
    <source>
        <dbReference type="EMBL" id="XBH02487.1"/>
    </source>
</evidence>
<proteinExistence type="predicted"/>
<dbReference type="EMBL" id="CP155447">
    <property type="protein sequence ID" value="XBH02487.1"/>
    <property type="molecule type" value="Genomic_DNA"/>
</dbReference>
<dbReference type="AlphaFoldDB" id="A0AAU7CBG0"/>
<gene>
    <name evidence="1" type="ORF">V5E97_29755</name>
</gene>
<evidence type="ECO:0008006" key="2">
    <source>
        <dbReference type="Google" id="ProtNLM"/>
    </source>
</evidence>